<gene>
    <name evidence="2" type="ordered locus">Sulba_2464</name>
</gene>
<keyword evidence="1" id="KW-0472">Membrane</keyword>
<dbReference type="eggNOG" id="COG0438">
    <property type="taxonomic scope" value="Bacteria"/>
</dbReference>
<dbReference type="PATRIC" id="fig|760154.4.peg.2462"/>
<accession>I3Y0K7</accession>
<dbReference type="HOGENOM" id="CLU_653686_0_0_7"/>
<dbReference type="EMBL" id="CP003333">
    <property type="protein sequence ID" value="AFL69731.1"/>
    <property type="molecule type" value="Genomic_DNA"/>
</dbReference>
<feature type="transmembrane region" description="Helical" evidence="1">
    <location>
        <begin position="31"/>
        <end position="54"/>
    </location>
</feature>
<organism evidence="2 3">
    <name type="scientific">Sulfurospirillum barnesii (strain ATCC 700032 / DSM 10660 / SES-3)</name>
    <dbReference type="NCBI Taxonomy" id="760154"/>
    <lineage>
        <taxon>Bacteria</taxon>
        <taxon>Pseudomonadati</taxon>
        <taxon>Campylobacterota</taxon>
        <taxon>Epsilonproteobacteria</taxon>
        <taxon>Campylobacterales</taxon>
        <taxon>Sulfurospirillaceae</taxon>
        <taxon>Sulfurospirillum</taxon>
    </lineage>
</organism>
<dbReference type="RefSeq" id="WP_014770594.1">
    <property type="nucleotide sequence ID" value="NC_018002.1"/>
</dbReference>
<dbReference type="OrthoDB" id="6638088at2"/>
<reference evidence="2 3" key="1">
    <citation type="submission" date="2012-06" db="EMBL/GenBank/DDBJ databases">
        <title>Complete sequence of Sulfurospirillum barnesii SES-3.</title>
        <authorList>
            <consortium name="US DOE Joint Genome Institute"/>
            <person name="Lucas S."/>
            <person name="Han J."/>
            <person name="Lapidus A."/>
            <person name="Cheng J.-F."/>
            <person name="Goodwin L."/>
            <person name="Pitluck S."/>
            <person name="Peters L."/>
            <person name="Ovchinnikova G."/>
            <person name="Lu M."/>
            <person name="Detter J.C."/>
            <person name="Han C."/>
            <person name="Tapia R."/>
            <person name="Land M."/>
            <person name="Hauser L."/>
            <person name="Kyrpides N."/>
            <person name="Ivanova N."/>
            <person name="Pagani I."/>
            <person name="Stolz J."/>
            <person name="Arkin A."/>
            <person name="Dehal P."/>
            <person name="Oremland R."/>
            <person name="Saltikov C."/>
            <person name="Basu P."/>
            <person name="Hollibaugh J."/>
            <person name="Newman D."/>
            <person name="Stolyar S."/>
            <person name="Hazen T."/>
            <person name="Woyke T."/>
        </authorList>
    </citation>
    <scope>NUCLEOTIDE SEQUENCE [LARGE SCALE GENOMIC DNA]</scope>
    <source>
        <strain evidence="3">ATCC 700032 / DSM 10660 / SES-3</strain>
    </source>
</reference>
<protein>
    <recommendedName>
        <fullName evidence="4">Glycosyltransferase</fullName>
    </recommendedName>
</protein>
<dbReference type="STRING" id="760154.Sulba_2464"/>
<evidence type="ECO:0000313" key="3">
    <source>
        <dbReference type="Proteomes" id="UP000006176"/>
    </source>
</evidence>
<evidence type="ECO:0000256" key="1">
    <source>
        <dbReference type="SAM" id="Phobius"/>
    </source>
</evidence>
<proteinExistence type="predicted"/>
<dbReference type="AlphaFoldDB" id="I3Y0K7"/>
<evidence type="ECO:0008006" key="4">
    <source>
        <dbReference type="Google" id="ProtNLM"/>
    </source>
</evidence>
<keyword evidence="1" id="KW-0812">Transmembrane</keyword>
<dbReference type="Proteomes" id="UP000006176">
    <property type="component" value="Chromosome"/>
</dbReference>
<keyword evidence="1" id="KW-1133">Transmembrane helix</keyword>
<name>I3Y0K7_SULBS</name>
<dbReference type="KEGG" id="sba:Sulba_2464"/>
<sequence length="422" mass="49621">MRKDGLIILEEEYKPIASALKTLKHSLLVKMIGVFGAFIFMIALPIVGLLNVVFPAKKKRVMVGTHSLVSNIHYKHLLNGALLDYEIEIFVFTDWLNEPSYYDIQAKDILPKWFICHDAYLLSPYIVFIWAMRRYRGFYWHLDGAILERTALWRWEPLLLELFSKKVIIQAYGSDQWTLLQSTDDINFKFGLSRFRKRYFMMDFKRIELRYMWAQYAHLMAGDIRYLPRFSSFSMAHFYVDLDLLPYRYNENMDKIIVSHFANHRERKGSYAIEAMCEELKAEGYAIEYRSIYGASRQEALAILDESHIFIEHLFNGVMGTGALEAMAKGNVVLTNFDQRLIDFCLVQDYVFYATFFREMPMVNVNVYTLKQALISLIEDKDTLKKRIEDSRKFVELSSKRVVDGFCEKNIFQNLFDGVKSE</sequence>
<keyword evidence="3" id="KW-1185">Reference proteome</keyword>
<evidence type="ECO:0000313" key="2">
    <source>
        <dbReference type="EMBL" id="AFL69731.1"/>
    </source>
</evidence>